<accession>A0A0F8ZKT2</accession>
<name>A0A0F8ZKT2_9ZZZZ</name>
<organism evidence="1">
    <name type="scientific">marine sediment metagenome</name>
    <dbReference type="NCBI Taxonomy" id="412755"/>
    <lineage>
        <taxon>unclassified sequences</taxon>
        <taxon>metagenomes</taxon>
        <taxon>ecological metagenomes</taxon>
    </lineage>
</organism>
<reference evidence="1" key="1">
    <citation type="journal article" date="2015" name="Nature">
        <title>Complex archaea that bridge the gap between prokaryotes and eukaryotes.</title>
        <authorList>
            <person name="Spang A."/>
            <person name="Saw J.H."/>
            <person name="Jorgensen S.L."/>
            <person name="Zaremba-Niedzwiedzka K."/>
            <person name="Martijn J."/>
            <person name="Lind A.E."/>
            <person name="van Eijk R."/>
            <person name="Schleper C."/>
            <person name="Guy L."/>
            <person name="Ettema T.J."/>
        </authorList>
    </citation>
    <scope>NUCLEOTIDE SEQUENCE</scope>
</reference>
<proteinExistence type="predicted"/>
<protein>
    <submittedName>
        <fullName evidence="1">Uncharacterized protein</fullName>
    </submittedName>
</protein>
<feature type="non-terminal residue" evidence="1">
    <location>
        <position position="1"/>
    </location>
</feature>
<dbReference type="EMBL" id="LAZR01029666">
    <property type="protein sequence ID" value="KKL58892.1"/>
    <property type="molecule type" value="Genomic_DNA"/>
</dbReference>
<evidence type="ECO:0000313" key="2">
    <source>
        <dbReference type="EMBL" id="KKL58892.1"/>
    </source>
</evidence>
<gene>
    <name evidence="2" type="ORF">LCGC14_2220780</name>
    <name evidence="1" type="ORF">LCGC14_2683240</name>
</gene>
<dbReference type="AlphaFoldDB" id="A0A0F8ZKT2"/>
<comment type="caution">
    <text evidence="1">The sequence shown here is derived from an EMBL/GenBank/DDBJ whole genome shotgun (WGS) entry which is preliminary data.</text>
</comment>
<dbReference type="EMBL" id="LAZR01047362">
    <property type="protein sequence ID" value="KKK94402.1"/>
    <property type="molecule type" value="Genomic_DNA"/>
</dbReference>
<sequence>VILVNDNNTVDVGPIYDLRLLLDLTRPD</sequence>
<evidence type="ECO:0000313" key="1">
    <source>
        <dbReference type="EMBL" id="KKK94402.1"/>
    </source>
</evidence>